<proteinExistence type="predicted"/>
<dbReference type="InterPro" id="IPR001024">
    <property type="entry name" value="PLAT/LH2_dom"/>
</dbReference>
<feature type="domain" description="PLAT" evidence="2">
    <location>
        <begin position="517"/>
        <end position="654"/>
    </location>
</feature>
<dbReference type="Gene3D" id="2.40.180.10">
    <property type="entry name" value="Catalase core domain"/>
    <property type="match status" value="4"/>
</dbReference>
<organism evidence="4 7">
    <name type="scientific">Didymodactylos carnosus</name>
    <dbReference type="NCBI Taxonomy" id="1234261"/>
    <lineage>
        <taxon>Eukaryota</taxon>
        <taxon>Metazoa</taxon>
        <taxon>Spiralia</taxon>
        <taxon>Gnathifera</taxon>
        <taxon>Rotifera</taxon>
        <taxon>Eurotatoria</taxon>
        <taxon>Bdelloidea</taxon>
        <taxon>Philodinida</taxon>
        <taxon>Philodinidae</taxon>
        <taxon>Didymodactylos</taxon>
    </lineage>
</organism>
<keyword evidence="7" id="KW-1185">Reference proteome</keyword>
<dbReference type="EMBL" id="CAJNOK010000671">
    <property type="protein sequence ID" value="CAF0768261.1"/>
    <property type="molecule type" value="Genomic_DNA"/>
</dbReference>
<evidence type="ECO:0000313" key="7">
    <source>
        <dbReference type="Proteomes" id="UP000663829"/>
    </source>
</evidence>
<dbReference type="EMBL" id="CAJOBC010002162">
    <property type="protein sequence ID" value="CAF3719027.1"/>
    <property type="molecule type" value="Genomic_DNA"/>
</dbReference>
<dbReference type="PANTHER" id="PTHR45901:SF3">
    <property type="entry name" value="LIPOXYGENASE HOMOLOGY DOMAIN-CONTAINING PROTEIN 1"/>
    <property type="match status" value="1"/>
</dbReference>
<evidence type="ECO:0000313" key="5">
    <source>
        <dbReference type="EMBL" id="CAF3548764.1"/>
    </source>
</evidence>
<evidence type="ECO:0000313" key="3">
    <source>
        <dbReference type="EMBL" id="CAF0768261.1"/>
    </source>
</evidence>
<sequence length="882" mass="100070">FVLGIPYIISITTGDKRNAGTNARVYLTMYGENKNISSGKIFLSGGKFERNKTDIFPIDASDELSPLAYIDIGHDNSGVSSGWFLDKVVIDCPSTGIKQTFICDKWLATDEDDKKIERTLHESKREIRQPNVPWYVWVYTSDIRGAGTDSHVSIVLYGSKGKTDDIILMNKSDSFEAGKCSEFKINGTDVGKPYKLRVRHDNKHSFASWHLDRIEMENMNIKKRYVFRCGKWLSRKEGDKQIVRELPAEGHDIDRSLPVVHYLVDVHTGKKRGAGTDANVFLNIFGDLGDTGERPLEYSSNINKFESGQVDTFTIEAVTLNKIKKLRVGHDGQGAGAGWFLEKIVVREQENKEINATFLCNRWLASDEDDGQLVRELTLDAKPNLYQTSYHVSIKTGDKTQAGTDADVYLKIFGTKGDSDVVQLKNSETNKNKFERNKIDKFILELSDLGKIRAIKIGHNGKGVGSGWFLDYVEIDVPTRGELYRFECHRWLDKNEGDGLIELELQPSEEKQKSRSIPYEITVFTGDKQGAGTDASVFIQIYGVNGKTDEIKLGNKSDTFERKKVDQFKLEASDVGQIEKIRIGHDSKGFQSGWFLEKVCIRRTLSQTSDKRKKGSVRTSKISLSDPNVEEYWFVVNQWFDNSKGDRQTIRELLPTDETGDTVSDRNEVEYTVHVFTGDKTGAGTDANVFLTIYGTQDDSGERQLQRSNNINKFEKKQEDIFSIKAVHLGELIKIIIRHDNSGAGAAWYLDKVEIDDPQDDKTYYFICNNWLDKTKGDRLISREIFSEERPAVRKDSYSSTLSFDRKKFTATYKVNVIVWNPIGNGTNTNVYIVIFGKEIDIGKMLLTISKNHHELFKRGAHNTSLRLTSKISRNQEKLSEQ</sequence>
<feature type="domain" description="PLAT" evidence="2">
    <location>
        <begin position="811"/>
        <end position="882"/>
    </location>
</feature>
<feature type="domain" description="PLAT" evidence="2">
    <location>
        <begin position="669"/>
        <end position="786"/>
    </location>
</feature>
<dbReference type="SMART" id="SM00308">
    <property type="entry name" value="LH2"/>
    <property type="match status" value="6"/>
</dbReference>
<dbReference type="Pfam" id="PF01477">
    <property type="entry name" value="PLAT"/>
    <property type="match status" value="6"/>
</dbReference>
<dbReference type="AlphaFoldDB" id="A0A814CIN4"/>
<dbReference type="Proteomes" id="UP000677228">
    <property type="component" value="Unassembled WGS sequence"/>
</dbReference>
<dbReference type="Proteomes" id="UP000681722">
    <property type="component" value="Unassembled WGS sequence"/>
</dbReference>
<reference evidence="4" key="1">
    <citation type="submission" date="2021-02" db="EMBL/GenBank/DDBJ databases">
        <authorList>
            <person name="Nowell W R."/>
        </authorList>
    </citation>
    <scope>NUCLEOTIDE SEQUENCE</scope>
</reference>
<dbReference type="Proteomes" id="UP000682733">
    <property type="component" value="Unassembled WGS sequence"/>
</dbReference>
<dbReference type="SUPFAM" id="SSF49723">
    <property type="entry name" value="Lipase/lipooxygenase domain (PLAT/LH2 domain)"/>
    <property type="match status" value="6"/>
</dbReference>
<dbReference type="CDD" id="cd01756">
    <property type="entry name" value="PLAT_repeat"/>
    <property type="match status" value="6"/>
</dbReference>
<gene>
    <name evidence="4" type="ORF">GPM918_LOCUS10797</name>
    <name evidence="3" type="ORF">OVA965_LOCUS2938</name>
    <name evidence="6" type="ORF">SRO942_LOCUS10798</name>
    <name evidence="5" type="ORF">TMI583_LOCUS2937</name>
</gene>
<comment type="caution">
    <text evidence="4">The sequence shown here is derived from an EMBL/GenBank/DDBJ whole genome shotgun (WGS) entry which is preliminary data.</text>
</comment>
<dbReference type="EMBL" id="CAJOBA010000671">
    <property type="protein sequence ID" value="CAF3548764.1"/>
    <property type="molecule type" value="Genomic_DNA"/>
</dbReference>
<feature type="domain" description="PLAT" evidence="2">
    <location>
        <begin position="132"/>
        <end position="247"/>
    </location>
</feature>
<protein>
    <recommendedName>
        <fullName evidence="2">PLAT domain-containing protein</fullName>
    </recommendedName>
</protein>
<comment type="caution">
    <text evidence="1">Lacks conserved residue(s) required for the propagation of feature annotation.</text>
</comment>
<dbReference type="OrthoDB" id="5322100at2759"/>
<feature type="domain" description="PLAT" evidence="2">
    <location>
        <begin position="260"/>
        <end position="378"/>
    </location>
</feature>
<evidence type="ECO:0000256" key="1">
    <source>
        <dbReference type="PROSITE-ProRule" id="PRU00152"/>
    </source>
</evidence>
<evidence type="ECO:0000259" key="2">
    <source>
        <dbReference type="PROSITE" id="PS50095"/>
    </source>
</evidence>
<feature type="non-terminal residue" evidence="4">
    <location>
        <position position="1"/>
    </location>
</feature>
<evidence type="ECO:0000313" key="6">
    <source>
        <dbReference type="EMBL" id="CAF3719027.1"/>
    </source>
</evidence>
<feature type="domain" description="PLAT" evidence="2">
    <location>
        <begin position="5"/>
        <end position="121"/>
    </location>
</feature>
<dbReference type="InterPro" id="IPR036392">
    <property type="entry name" value="PLAT/LH2_dom_sf"/>
</dbReference>
<accession>A0A814CIN4</accession>
<dbReference type="EMBL" id="CAJNOQ010002162">
    <property type="protein sequence ID" value="CAF0942681.1"/>
    <property type="molecule type" value="Genomic_DNA"/>
</dbReference>
<dbReference type="Proteomes" id="UP000663829">
    <property type="component" value="Unassembled WGS sequence"/>
</dbReference>
<evidence type="ECO:0000313" key="4">
    <source>
        <dbReference type="EMBL" id="CAF0942681.1"/>
    </source>
</evidence>
<dbReference type="PROSITE" id="PS50095">
    <property type="entry name" value="PLAT"/>
    <property type="match status" value="7"/>
</dbReference>
<feature type="domain" description="PLAT" evidence="2">
    <location>
        <begin position="388"/>
        <end position="506"/>
    </location>
</feature>
<dbReference type="PANTHER" id="PTHR45901">
    <property type="entry name" value="PROTEIN CBG12474"/>
    <property type="match status" value="1"/>
</dbReference>
<dbReference type="Gene3D" id="2.60.60.20">
    <property type="entry name" value="PLAT/LH2 domain"/>
    <property type="match status" value="2"/>
</dbReference>
<name>A0A814CIN4_9BILA</name>
<dbReference type="InterPro" id="IPR052970">
    <property type="entry name" value="Inner_ear_hair_cell_LOXHD"/>
</dbReference>